<name>A0A420WPR4_9PROT</name>
<protein>
    <submittedName>
        <fullName evidence="2">Uncharacterized protein</fullName>
    </submittedName>
</protein>
<feature type="transmembrane region" description="Helical" evidence="1">
    <location>
        <begin position="32"/>
        <end position="52"/>
    </location>
</feature>
<evidence type="ECO:0000313" key="2">
    <source>
        <dbReference type="EMBL" id="RKQ72970.1"/>
    </source>
</evidence>
<accession>A0A420WPR4</accession>
<sequence>MRGKGGTPFSRIFAIRLRLPANDNARPASKGMWPRIAVMGTAALMLAAVLYIF</sequence>
<keyword evidence="1" id="KW-0472">Membrane</keyword>
<dbReference type="RefSeq" id="WP_156816267.1">
    <property type="nucleotide sequence ID" value="NZ_RBIG01000001.1"/>
</dbReference>
<dbReference type="EMBL" id="RBIG01000001">
    <property type="protein sequence ID" value="RKQ72970.1"/>
    <property type="molecule type" value="Genomic_DNA"/>
</dbReference>
<gene>
    <name evidence="2" type="ORF">BCL74_0740</name>
</gene>
<keyword evidence="1" id="KW-1133">Transmembrane helix</keyword>
<evidence type="ECO:0000256" key="1">
    <source>
        <dbReference type="SAM" id="Phobius"/>
    </source>
</evidence>
<organism evidence="2 3">
    <name type="scientific">Oceanibaculum indicum</name>
    <dbReference type="NCBI Taxonomy" id="526216"/>
    <lineage>
        <taxon>Bacteria</taxon>
        <taxon>Pseudomonadati</taxon>
        <taxon>Pseudomonadota</taxon>
        <taxon>Alphaproteobacteria</taxon>
        <taxon>Rhodospirillales</taxon>
        <taxon>Oceanibaculaceae</taxon>
        <taxon>Oceanibaculum</taxon>
    </lineage>
</organism>
<dbReference type="AlphaFoldDB" id="A0A420WPR4"/>
<dbReference type="Proteomes" id="UP000277424">
    <property type="component" value="Unassembled WGS sequence"/>
</dbReference>
<evidence type="ECO:0000313" key="3">
    <source>
        <dbReference type="Proteomes" id="UP000277424"/>
    </source>
</evidence>
<keyword evidence="1" id="KW-0812">Transmembrane</keyword>
<reference evidence="2 3" key="1">
    <citation type="submission" date="2018-10" db="EMBL/GenBank/DDBJ databases">
        <title>Comparative analysis of microorganisms from saline springs in Andes Mountain Range, Colombia.</title>
        <authorList>
            <person name="Rubin E."/>
        </authorList>
    </citation>
    <scope>NUCLEOTIDE SEQUENCE [LARGE SCALE GENOMIC DNA]</scope>
    <source>
        <strain evidence="2 3">USBA 36</strain>
    </source>
</reference>
<proteinExistence type="predicted"/>
<comment type="caution">
    <text evidence="2">The sequence shown here is derived from an EMBL/GenBank/DDBJ whole genome shotgun (WGS) entry which is preliminary data.</text>
</comment>